<protein>
    <submittedName>
        <fullName evidence="4">Carboxylesterase</fullName>
    </submittedName>
</protein>
<evidence type="ECO:0000313" key="4">
    <source>
        <dbReference type="EMBL" id="KIC95923.1"/>
    </source>
</evidence>
<keyword evidence="5" id="KW-1185">Reference proteome</keyword>
<dbReference type="PANTHER" id="PTHR36509">
    <property type="entry name" value="BLL3101 PROTEIN"/>
    <property type="match status" value="1"/>
</dbReference>
<evidence type="ECO:0000259" key="3">
    <source>
        <dbReference type="Pfam" id="PF06863"/>
    </source>
</evidence>
<evidence type="ECO:0000256" key="1">
    <source>
        <dbReference type="SAM" id="SignalP"/>
    </source>
</evidence>
<name>A0A0C1LKM3_9BACT</name>
<feature type="chain" id="PRO_5002135524" evidence="1">
    <location>
        <begin position="25"/>
        <end position="359"/>
    </location>
</feature>
<dbReference type="EMBL" id="JSVC01000003">
    <property type="protein sequence ID" value="KIC95923.1"/>
    <property type="molecule type" value="Genomic_DNA"/>
</dbReference>
<evidence type="ECO:0000313" key="5">
    <source>
        <dbReference type="Proteomes" id="UP000031408"/>
    </source>
</evidence>
<dbReference type="STRING" id="1349421.OI18_03305"/>
<evidence type="ECO:0000259" key="2">
    <source>
        <dbReference type="Pfam" id="PF06742"/>
    </source>
</evidence>
<dbReference type="InterPro" id="IPR010621">
    <property type="entry name" value="DUF1214"/>
</dbReference>
<organism evidence="4 5">
    <name type="scientific">Flavihumibacter solisilvae</name>
    <dbReference type="NCBI Taxonomy" id="1349421"/>
    <lineage>
        <taxon>Bacteria</taxon>
        <taxon>Pseudomonadati</taxon>
        <taxon>Bacteroidota</taxon>
        <taxon>Chitinophagia</taxon>
        <taxon>Chitinophagales</taxon>
        <taxon>Chitinophagaceae</taxon>
        <taxon>Flavihumibacter</taxon>
    </lineage>
</organism>
<feature type="domain" description="DUF1214" evidence="2">
    <location>
        <begin position="262"/>
        <end position="342"/>
    </location>
</feature>
<proteinExistence type="predicted"/>
<dbReference type="Pfam" id="PF06742">
    <property type="entry name" value="DUF1214"/>
    <property type="match status" value="1"/>
</dbReference>
<dbReference type="PANTHER" id="PTHR36509:SF3">
    <property type="entry name" value="SIGNAL PEPTIDE PROTEIN"/>
    <property type="match status" value="1"/>
</dbReference>
<dbReference type="AlphaFoldDB" id="A0A0C1LKM3"/>
<keyword evidence="1" id="KW-0732">Signal</keyword>
<dbReference type="InterPro" id="IPR037050">
    <property type="entry name" value="DUF1254_sf"/>
</dbReference>
<dbReference type="Gene3D" id="2.60.40.1610">
    <property type="entry name" value="Domain of unknown function DUF1254"/>
    <property type="match status" value="1"/>
</dbReference>
<accession>A0A0C1LKM3</accession>
<dbReference type="Pfam" id="PF06863">
    <property type="entry name" value="DUF1254"/>
    <property type="match status" value="1"/>
</dbReference>
<dbReference type="InterPro" id="IPR037049">
    <property type="entry name" value="DUF1214_C_sf"/>
</dbReference>
<dbReference type="Gene3D" id="2.60.120.600">
    <property type="entry name" value="Domain of unknown function DUF1214, C-terminal domain"/>
    <property type="match status" value="1"/>
</dbReference>
<dbReference type="OrthoDB" id="9777345at2"/>
<feature type="domain" description="DUF1254" evidence="3">
    <location>
        <begin position="75"/>
        <end position="129"/>
    </location>
</feature>
<reference evidence="4 5" key="1">
    <citation type="submission" date="2014-11" db="EMBL/GenBank/DDBJ databases">
        <title>Genome sequence of Flavihumibacter solisilvae 3-3.</title>
        <authorList>
            <person name="Zhou G."/>
            <person name="Li M."/>
            <person name="Wang G."/>
        </authorList>
    </citation>
    <scope>NUCLEOTIDE SEQUENCE [LARGE SCALE GENOMIC DNA]</scope>
    <source>
        <strain evidence="4 5">3-3</strain>
    </source>
</reference>
<dbReference type="SUPFAM" id="SSF160935">
    <property type="entry name" value="VPA0735-like"/>
    <property type="match status" value="1"/>
</dbReference>
<dbReference type="Proteomes" id="UP000031408">
    <property type="component" value="Unassembled WGS sequence"/>
</dbReference>
<feature type="signal peptide" evidence="1">
    <location>
        <begin position="1"/>
        <end position="24"/>
    </location>
</feature>
<dbReference type="RefSeq" id="WP_039137222.1">
    <property type="nucleotide sequence ID" value="NZ_JSVC01000003.1"/>
</dbReference>
<comment type="caution">
    <text evidence="4">The sequence shown here is derived from an EMBL/GenBank/DDBJ whole genome shotgun (WGS) entry which is preliminary data.</text>
</comment>
<sequence length="359" mass="40195">MNKISFAFALAVLLSACGENSQHAEPLAQIPKTEIQSVIADSSKDLVTVNADNFVRAETDMYFSTAVKDAGGTGKFFHRHELMSIDNQSVIRANRDVLYSSGVFDLDASPVTITLPDPGKRFMSMMIIDEDHYAKTVYAPGTFTFNKGKVGTRYVMFALRTFIDPNDEKDLARVKALQDAVKIDQENKGSFEIPNWDQVSQKRIHDSLIEASKKFTDTREMFGTKQEVDSERHMIGTATGWGGNAEKDALYISSIPSENNGTVYSLKVKKVPVNGFWSVSVYNKEGYFQKNDLNAYSLNNVTAKMDADSSVTIQFGGCDGRIPNCIPIMPGWNYWVRLYRPRKEILDGSWKFPDAQPLK</sequence>
<dbReference type="PROSITE" id="PS51257">
    <property type="entry name" value="PROKAR_LIPOPROTEIN"/>
    <property type="match status" value="1"/>
</dbReference>
<dbReference type="InterPro" id="IPR010679">
    <property type="entry name" value="DUF1254"/>
</dbReference>
<gene>
    <name evidence="4" type="ORF">OI18_03305</name>
</gene>